<dbReference type="Proteomes" id="UP000076925">
    <property type="component" value="Unassembled WGS sequence"/>
</dbReference>
<evidence type="ECO:0000313" key="1">
    <source>
        <dbReference type="EMBL" id="KYC43085.1"/>
    </source>
</evidence>
<gene>
    <name evidence="1" type="ORF">WA1_13365</name>
</gene>
<evidence type="ECO:0000313" key="2">
    <source>
        <dbReference type="Proteomes" id="UP000076925"/>
    </source>
</evidence>
<proteinExistence type="predicted"/>
<dbReference type="STRING" id="128403.WA1_13365"/>
<organism evidence="1 2">
    <name type="scientific">Scytonema hofmannii PCC 7110</name>
    <dbReference type="NCBI Taxonomy" id="128403"/>
    <lineage>
        <taxon>Bacteria</taxon>
        <taxon>Bacillati</taxon>
        <taxon>Cyanobacteriota</taxon>
        <taxon>Cyanophyceae</taxon>
        <taxon>Nostocales</taxon>
        <taxon>Scytonemataceae</taxon>
        <taxon>Scytonema</taxon>
    </lineage>
</organism>
<dbReference type="EMBL" id="ANNX02000016">
    <property type="protein sequence ID" value="KYC43085.1"/>
    <property type="molecule type" value="Genomic_DNA"/>
</dbReference>
<protein>
    <submittedName>
        <fullName evidence="1">Uncharacterized protein</fullName>
    </submittedName>
</protein>
<keyword evidence="2" id="KW-1185">Reference proteome</keyword>
<sequence length="369" mass="41807">MNSYTLENYLQVVVPHLSPELVSPEALSHIQPIARNFLPSSEGLFECRLGANNSKVDFSVLTTNLDGSHNTFSELDSIVNLQNIIFTNSIWKRIQDFCSFCYQPNSLLFGTIENIWLEFDLDEQQHKLPIPSLFLGLKEFHLEKHSTERSKINHEQLQIITTALGLLFEHGISPLVEKNLGICVNSLPNSSQVLYVGAMFSRNLDAVRVNIGGIPVEILEDYLSQIGWTYSVQPLKKIIQLLADFVDAIVLNFDIGTSVFPKIGLECLLKTQNSRLEPKWQLLLDCLVEQGLCTPEKRNAVLNWSGYSDEKFYPELWSDGLSKASSFLGSKWFSICFRNLNHIKIAYHPNGHLEAKGYLAFGHKFVCKQ</sequence>
<comment type="caution">
    <text evidence="1">The sequence shown here is derived from an EMBL/GenBank/DDBJ whole genome shotgun (WGS) entry which is preliminary data.</text>
</comment>
<name>A0A139XEH1_9CYAN</name>
<dbReference type="AlphaFoldDB" id="A0A139XEH1"/>
<reference evidence="1 2" key="1">
    <citation type="journal article" date="2013" name="Genome Biol. Evol.">
        <title>Genomes of Stigonematalean cyanobacteria (subsection V) and the evolution of oxygenic photosynthesis from prokaryotes to plastids.</title>
        <authorList>
            <person name="Dagan T."/>
            <person name="Roettger M."/>
            <person name="Stucken K."/>
            <person name="Landan G."/>
            <person name="Koch R."/>
            <person name="Major P."/>
            <person name="Gould S.B."/>
            <person name="Goremykin V.V."/>
            <person name="Rippka R."/>
            <person name="Tandeau de Marsac N."/>
            <person name="Gugger M."/>
            <person name="Lockhart P.J."/>
            <person name="Allen J.F."/>
            <person name="Brune I."/>
            <person name="Maus I."/>
            <person name="Puhler A."/>
            <person name="Martin W.F."/>
        </authorList>
    </citation>
    <scope>NUCLEOTIDE SEQUENCE [LARGE SCALE GENOMIC DNA]</scope>
    <source>
        <strain evidence="1 2">PCC 7110</strain>
    </source>
</reference>
<accession>A0A139XEH1</accession>